<name>A0AAE9SRG2_9VIBR</name>
<dbReference type="EMBL" id="CP050471">
    <property type="protein sequence ID" value="UTZ34434.1"/>
    <property type="molecule type" value="Genomic_DNA"/>
</dbReference>
<accession>A0AAE9SRG2</accession>
<dbReference type="RefSeq" id="WP_005533363.1">
    <property type="nucleotide sequence ID" value="NZ_CP033135.1"/>
</dbReference>
<proteinExistence type="predicted"/>
<reference evidence="1" key="1">
    <citation type="submission" date="2020-03" db="EMBL/GenBank/DDBJ databases">
        <title>Five strains of Vibrio campbellii isolated from Mariana Trench.</title>
        <authorList>
            <person name="Liang J."/>
            <person name="Zhang X.-H."/>
        </authorList>
    </citation>
    <scope>NUCLEOTIDE SEQUENCE</scope>
    <source>
        <strain evidence="2">LJC013</strain>
        <strain evidence="1">LJC014</strain>
    </source>
</reference>
<dbReference type="Proteomes" id="UP001059912">
    <property type="component" value="Chromosome 2"/>
</dbReference>
<sequence>MEKYQIYKSISGEVDVRKMQRVLEQLLAEIRNRSRDIRLDVTWLTRESQKRLMKYKELFLHRGYIDQAELDQTYENLSSMERLVSDMGIAALTYIIDALDKEL</sequence>
<evidence type="ECO:0000313" key="4">
    <source>
        <dbReference type="Proteomes" id="UP001059912"/>
    </source>
</evidence>
<dbReference type="AlphaFoldDB" id="A0AAE9SRG2"/>
<keyword evidence="4" id="KW-1185">Reference proteome</keyword>
<dbReference type="Proteomes" id="UP001058687">
    <property type="component" value="Chromosome 2"/>
</dbReference>
<evidence type="ECO:0000313" key="2">
    <source>
        <dbReference type="EMBL" id="UTZ34434.1"/>
    </source>
</evidence>
<gene>
    <name evidence="1" type="ORF">HB761_21845</name>
    <name evidence="2" type="ORF">HB762_25080</name>
</gene>
<protein>
    <submittedName>
        <fullName evidence="1">Uncharacterized protein</fullName>
    </submittedName>
</protein>
<evidence type="ECO:0000313" key="3">
    <source>
        <dbReference type="Proteomes" id="UP001058687"/>
    </source>
</evidence>
<dbReference type="EMBL" id="CP050468">
    <property type="protein sequence ID" value="UTZ29275.1"/>
    <property type="molecule type" value="Genomic_DNA"/>
</dbReference>
<organism evidence="1 3">
    <name type="scientific">Vibrio campbellii</name>
    <dbReference type="NCBI Taxonomy" id="680"/>
    <lineage>
        <taxon>Bacteria</taxon>
        <taxon>Pseudomonadati</taxon>
        <taxon>Pseudomonadota</taxon>
        <taxon>Gammaproteobacteria</taxon>
        <taxon>Vibrionales</taxon>
        <taxon>Vibrionaceae</taxon>
        <taxon>Vibrio</taxon>
    </lineage>
</organism>
<evidence type="ECO:0000313" key="1">
    <source>
        <dbReference type="EMBL" id="UTZ29275.1"/>
    </source>
</evidence>